<evidence type="ECO:0000313" key="3">
    <source>
        <dbReference type="EMBL" id="CAK7273393.1"/>
    </source>
</evidence>
<feature type="compositionally biased region" description="Pro residues" evidence="1">
    <location>
        <begin position="427"/>
        <end position="436"/>
    </location>
</feature>
<dbReference type="PANTHER" id="PTHR28108:SF1">
    <property type="entry name" value="SWR1-COMPLEX PROTEIN 3"/>
    <property type="match status" value="1"/>
</dbReference>
<name>A0ABP0DYL6_9PEZI</name>
<evidence type="ECO:0000313" key="4">
    <source>
        <dbReference type="Proteomes" id="UP001642501"/>
    </source>
</evidence>
<feature type="compositionally biased region" description="Gly residues" evidence="1">
    <location>
        <begin position="813"/>
        <end position="824"/>
    </location>
</feature>
<protein>
    <recommendedName>
        <fullName evidence="2">SWR1-complex protein 3 domain-containing protein</fullName>
    </recommendedName>
</protein>
<dbReference type="EMBL" id="CAWUOM010000131">
    <property type="protein sequence ID" value="CAK7273393.1"/>
    <property type="molecule type" value="Genomic_DNA"/>
</dbReference>
<feature type="compositionally biased region" description="Basic and acidic residues" evidence="1">
    <location>
        <begin position="839"/>
        <end position="854"/>
    </location>
</feature>
<evidence type="ECO:0000256" key="1">
    <source>
        <dbReference type="SAM" id="MobiDB-lite"/>
    </source>
</evidence>
<dbReference type="PANTHER" id="PTHR28108">
    <property type="entry name" value="SWR1-COMPLEX PROTEIN 3"/>
    <property type="match status" value="1"/>
</dbReference>
<proteinExistence type="predicted"/>
<gene>
    <name evidence="3" type="ORF">SEPCBS57363_005630</name>
</gene>
<dbReference type="Proteomes" id="UP001642501">
    <property type="component" value="Unassembled WGS sequence"/>
</dbReference>
<evidence type="ECO:0000259" key="2">
    <source>
        <dbReference type="Pfam" id="PF24707"/>
    </source>
</evidence>
<feature type="domain" description="SWR1-complex protein 3" evidence="2">
    <location>
        <begin position="76"/>
        <end position="170"/>
    </location>
</feature>
<feature type="region of interest" description="Disordered" evidence="1">
    <location>
        <begin position="171"/>
        <end position="252"/>
    </location>
</feature>
<feature type="region of interest" description="Disordered" evidence="1">
    <location>
        <begin position="812"/>
        <end position="868"/>
    </location>
</feature>
<dbReference type="InterPro" id="IPR037651">
    <property type="entry name" value="Swc3"/>
</dbReference>
<keyword evidence="4" id="KW-1185">Reference proteome</keyword>
<organism evidence="3 4">
    <name type="scientific">Sporothrix epigloea</name>
    <dbReference type="NCBI Taxonomy" id="1892477"/>
    <lineage>
        <taxon>Eukaryota</taxon>
        <taxon>Fungi</taxon>
        <taxon>Dikarya</taxon>
        <taxon>Ascomycota</taxon>
        <taxon>Pezizomycotina</taxon>
        <taxon>Sordariomycetes</taxon>
        <taxon>Sordariomycetidae</taxon>
        <taxon>Ophiostomatales</taxon>
        <taxon>Ophiostomataceae</taxon>
        <taxon>Sporothrix</taxon>
    </lineage>
</organism>
<feature type="compositionally biased region" description="Pro residues" evidence="1">
    <location>
        <begin position="193"/>
        <end position="202"/>
    </location>
</feature>
<feature type="compositionally biased region" description="Polar residues" evidence="1">
    <location>
        <begin position="369"/>
        <end position="385"/>
    </location>
</feature>
<reference evidence="3 4" key="1">
    <citation type="submission" date="2024-01" db="EMBL/GenBank/DDBJ databases">
        <authorList>
            <person name="Allen C."/>
            <person name="Tagirdzhanova G."/>
        </authorList>
    </citation>
    <scope>NUCLEOTIDE SEQUENCE [LARGE SCALE GENOMIC DNA]</scope>
    <source>
        <strain evidence="3 4">CBS 573.63</strain>
    </source>
</reference>
<feature type="compositionally biased region" description="Polar residues" evidence="1">
    <location>
        <begin position="331"/>
        <end position="341"/>
    </location>
</feature>
<comment type="caution">
    <text evidence="3">The sequence shown here is derived from an EMBL/GenBank/DDBJ whole genome shotgun (WGS) entry which is preliminary data.</text>
</comment>
<dbReference type="Pfam" id="PF24707">
    <property type="entry name" value="Swc3"/>
    <property type="match status" value="1"/>
</dbReference>
<feature type="region of interest" description="Disordered" evidence="1">
    <location>
        <begin position="1"/>
        <end position="79"/>
    </location>
</feature>
<feature type="region of interest" description="Disordered" evidence="1">
    <location>
        <begin position="266"/>
        <end position="439"/>
    </location>
</feature>
<feature type="compositionally biased region" description="Low complexity" evidence="1">
    <location>
        <begin position="415"/>
        <end position="426"/>
    </location>
</feature>
<accession>A0ABP0DYL6</accession>
<feature type="compositionally biased region" description="Pro residues" evidence="1">
    <location>
        <begin position="288"/>
        <end position="300"/>
    </location>
</feature>
<sequence length="933" mass="100707">MEQRKRKIPPRAAARAEQAAKRRLSLPPVGKPPTRSTLVVNITAADENQKPTPEESPAPKKSTQRSRLPLFINANKPLPSIETAQSEDLSNAEYQTVQESGVLAESLSRSRLKWINEGIFEKYWSKPSKRRGVATDDPKNPSKDSMVKLGQVLITVEPHVFEATMYGVRDPKPAPMLPPNRPVLMYGPSGGAMPPPGATPPPKQKKPRQQKQYSQSPAPRVPMHAVSPSPATPDHKATLMATPTSSSQPLLQPLQPQQDFQTLPAQQLQPPQPMPTAPVTPQQFQLPSPAPTVTPVPLPPTASVRPPAFAPQAPLPSQFAPPPTGSVRAEFQSSIPASSSVLRPPVVSHRPPPLTANLQRIGQPCPSWPAQQATVPGTVGTQARPPSTPISGAPGLQPNRPLSGPPTPAVRPTTASPAPGASRNPAPAAPAAPAPPGNDSVIVTLAERASHDAELREMMKRVARTEASKEELDAFQSIINQITEENKNKGTLDGPSADRLFVSGRTVRFFAQEVNIILDIVLRSNPEQKSFNLVPPEGSDQLVVLLVKKCLDDMRVRDMVRRIADNVARYSDATDLKDELEKLRAHIETQRQSDKVPLTIATPVKSVTMTEGLIEKPPKVHGNGVVKDVHASVPATPGVMSLDHSPTPPGSNLGTERVQNVPVQEPLARESIPALQTLRSKAPLPAAKLLDLSAVVFEFSGGTGDRYMFPKFSIVECVAMPQGPPEAIASFLIVRKGSASEYSGDPHLDYYQPITVRLQVSPLSNSLKLLEYLSKVVAPVSEVRRYMEDTMNSMTRAEFVLLAMRLPRRKGSVVGGGGAKGKAGGLQRTNNDDDSDNDTTGKRGVMDDTLDAGRKTVTPGVNGDATDENEHYVLSHPEPVQGVLWATKAARTTPVHSCAGTQPRFTRHAVMDEDDQYQSFIAGLIPKEVEEEA</sequence>
<dbReference type="InterPro" id="IPR057558">
    <property type="entry name" value="Swc3_dom"/>
</dbReference>